<sequence>MSDADEESININVSPRSVREVIGAGSCSTASTEGSNMSDLSKVLEMMVVQNKRRDEVLERVLEQINNRNSYQVMPDLTKNVATFDGNIGARDWIRKIKSMQTLHQWPDSFALEIARSNLIGGAHHWWCTKENEIKTFTKFVEVFEKTFLRIEGFPVKWKKMVARIQRKGEPLSEYYHNKVRLCTDLNLTFADVKEQILIGLYDRNMCSAMLGREHKDKDTDQLFHDLIGYELIDSARIEKVREIERKGIAQTENRTRSEREKKDQKSHAKLPDRDSQDKPHKQRIEQDLRERKRIRKVMRSYQTGTVRINRSATIAKRHTILTCFTCKNEGHISRQCPSNNTKRETLTINEKDAVLVELDKLEKGMQKEVVLGGLITVKGLIDTGSGVCTIKKSIVENHNMRILPGCITLMGFGNSATKTMGKVNTMITIDDAEVERTDIHIVDTKAQEHDIIIGRSFIEDPEVTYIGKGGCLYFMKNDMPFGKMKVASDTYPVLRVSEDCMIEKNRINCIEVDAGDKTCAIPINFIGDGNITVERGTRIGKLPQPDEQGLTGISEITMDEIRLGEEVTRDQAEELLELLQKYRECFAMSIDELGCT</sequence>
<dbReference type="EMBL" id="JASPKY010001498">
    <property type="protein sequence ID" value="KAK9674810.1"/>
    <property type="molecule type" value="Genomic_DNA"/>
</dbReference>
<dbReference type="CDD" id="cd00303">
    <property type="entry name" value="retropepsin_like"/>
    <property type="match status" value="1"/>
</dbReference>
<dbReference type="SMART" id="SM00343">
    <property type="entry name" value="ZnF_C2HC"/>
    <property type="match status" value="1"/>
</dbReference>
<name>A0AAW1HFE6_POPJA</name>
<evidence type="ECO:0000259" key="3">
    <source>
        <dbReference type="PROSITE" id="PS50158"/>
    </source>
</evidence>
<dbReference type="Proteomes" id="UP001458880">
    <property type="component" value="Unassembled WGS sequence"/>
</dbReference>
<dbReference type="SUPFAM" id="SSF50630">
    <property type="entry name" value="Acid proteases"/>
    <property type="match status" value="1"/>
</dbReference>
<keyword evidence="5" id="KW-1185">Reference proteome</keyword>
<organism evidence="4 5">
    <name type="scientific">Popillia japonica</name>
    <name type="common">Japanese beetle</name>
    <dbReference type="NCBI Taxonomy" id="7064"/>
    <lineage>
        <taxon>Eukaryota</taxon>
        <taxon>Metazoa</taxon>
        <taxon>Ecdysozoa</taxon>
        <taxon>Arthropoda</taxon>
        <taxon>Hexapoda</taxon>
        <taxon>Insecta</taxon>
        <taxon>Pterygota</taxon>
        <taxon>Neoptera</taxon>
        <taxon>Endopterygota</taxon>
        <taxon>Coleoptera</taxon>
        <taxon>Polyphaga</taxon>
        <taxon>Scarabaeiformia</taxon>
        <taxon>Scarabaeidae</taxon>
        <taxon>Rutelinae</taxon>
        <taxon>Popillia</taxon>
    </lineage>
</organism>
<dbReference type="PROSITE" id="PS50158">
    <property type="entry name" value="ZF_CCHC"/>
    <property type="match status" value="1"/>
</dbReference>
<dbReference type="Gene3D" id="4.10.60.10">
    <property type="entry name" value="Zinc finger, CCHC-type"/>
    <property type="match status" value="1"/>
</dbReference>
<evidence type="ECO:0000256" key="2">
    <source>
        <dbReference type="SAM" id="MobiDB-lite"/>
    </source>
</evidence>
<dbReference type="Pfam" id="PF13650">
    <property type="entry name" value="Asp_protease_2"/>
    <property type="match status" value="1"/>
</dbReference>
<keyword evidence="1" id="KW-0863">Zinc-finger</keyword>
<dbReference type="InterPro" id="IPR001878">
    <property type="entry name" value="Znf_CCHC"/>
</dbReference>
<dbReference type="SUPFAM" id="SSF57756">
    <property type="entry name" value="Retrovirus zinc finger-like domains"/>
    <property type="match status" value="1"/>
</dbReference>
<dbReference type="AlphaFoldDB" id="A0AAW1HFE6"/>
<feature type="region of interest" description="Disordered" evidence="2">
    <location>
        <begin position="249"/>
        <end position="290"/>
    </location>
</feature>
<keyword evidence="1" id="KW-0479">Metal-binding</keyword>
<protein>
    <submittedName>
        <fullName evidence="4">Zinc knuckle</fullName>
    </submittedName>
</protein>
<keyword evidence="1" id="KW-0862">Zinc</keyword>
<feature type="domain" description="CCHC-type" evidence="3">
    <location>
        <begin position="324"/>
        <end position="339"/>
    </location>
</feature>
<reference evidence="4 5" key="1">
    <citation type="journal article" date="2024" name="BMC Genomics">
        <title>De novo assembly and annotation of Popillia japonica's genome with initial clues to its potential as an invasive pest.</title>
        <authorList>
            <person name="Cucini C."/>
            <person name="Boschi S."/>
            <person name="Funari R."/>
            <person name="Cardaioli E."/>
            <person name="Iannotti N."/>
            <person name="Marturano G."/>
            <person name="Paoli F."/>
            <person name="Bruttini M."/>
            <person name="Carapelli A."/>
            <person name="Frati F."/>
            <person name="Nardi F."/>
        </authorList>
    </citation>
    <scope>NUCLEOTIDE SEQUENCE [LARGE SCALE GENOMIC DNA]</scope>
    <source>
        <strain evidence="4">DMR45628</strain>
    </source>
</reference>
<gene>
    <name evidence="4" type="ORF">QE152_g40839</name>
</gene>
<dbReference type="Pfam" id="PF00098">
    <property type="entry name" value="zf-CCHC"/>
    <property type="match status" value="1"/>
</dbReference>
<comment type="caution">
    <text evidence="4">The sequence shown here is derived from an EMBL/GenBank/DDBJ whole genome shotgun (WGS) entry which is preliminary data.</text>
</comment>
<evidence type="ECO:0000256" key="1">
    <source>
        <dbReference type="PROSITE-ProRule" id="PRU00047"/>
    </source>
</evidence>
<evidence type="ECO:0000313" key="4">
    <source>
        <dbReference type="EMBL" id="KAK9674810.1"/>
    </source>
</evidence>
<dbReference type="InterPro" id="IPR036875">
    <property type="entry name" value="Znf_CCHC_sf"/>
</dbReference>
<accession>A0AAW1HFE6</accession>
<dbReference type="InterPro" id="IPR021109">
    <property type="entry name" value="Peptidase_aspartic_dom_sf"/>
</dbReference>
<dbReference type="Gene3D" id="2.40.70.10">
    <property type="entry name" value="Acid Proteases"/>
    <property type="match status" value="1"/>
</dbReference>
<proteinExistence type="predicted"/>
<dbReference type="GO" id="GO:0008270">
    <property type="term" value="F:zinc ion binding"/>
    <property type="evidence" value="ECO:0007669"/>
    <property type="project" value="UniProtKB-KW"/>
</dbReference>
<evidence type="ECO:0000313" key="5">
    <source>
        <dbReference type="Proteomes" id="UP001458880"/>
    </source>
</evidence>
<dbReference type="GO" id="GO:0003676">
    <property type="term" value="F:nucleic acid binding"/>
    <property type="evidence" value="ECO:0007669"/>
    <property type="project" value="InterPro"/>
</dbReference>